<dbReference type="PANTHER" id="PTHR43179">
    <property type="entry name" value="RHAMNOSYLTRANSFERASE WBBL"/>
    <property type="match status" value="1"/>
</dbReference>
<dbReference type="CDD" id="cd04186">
    <property type="entry name" value="GT_2_like_c"/>
    <property type="match status" value="1"/>
</dbReference>
<dbReference type="EMBL" id="JAUSWM010000002">
    <property type="protein sequence ID" value="MDQ0482433.1"/>
    <property type="molecule type" value="Genomic_DNA"/>
</dbReference>
<keyword evidence="5" id="KW-1133">Transmembrane helix</keyword>
<evidence type="ECO:0000256" key="1">
    <source>
        <dbReference type="ARBA" id="ARBA00004776"/>
    </source>
</evidence>
<sequence>MKELSIIIVNWNTADLTINCLYSVFENVDETKVDVWLVDNNSSDDSVERIKKEFSQVLLIENEVNVGFAKANNQVLRKVKTPFIMLLNSDTIVDGKAIDTLVNYLKENKEVGAVGPHLPMPNGNLKTLSCGYLPSIKTAVNYSFGLTRIPMLYRFFQKAIFLPMRKYNAPLDIEWLSGACIAVRKEVVDDVGFLPEDYFMYAEDMQWCENILKNGWKLKFIPNAIIWHLMGASSKGQNKVSTTWLKNLRSYYFKRSSNRAKSYIFSYILYSGFLLRYSTLLLLRMTGNRWAKYKCNDFKIYMKASIDTIE</sequence>
<dbReference type="RefSeq" id="WP_301550236.1">
    <property type="nucleotide sequence ID" value="NZ_JAQRMZ010000001.1"/>
</dbReference>
<dbReference type="InterPro" id="IPR029044">
    <property type="entry name" value="Nucleotide-diphossugar_trans"/>
</dbReference>
<feature type="domain" description="Glycosyltransferase 2-like" evidence="6">
    <location>
        <begin position="5"/>
        <end position="115"/>
    </location>
</feature>
<name>A0ABU0JZA1_9BACL</name>
<keyword evidence="5" id="KW-0472">Membrane</keyword>
<evidence type="ECO:0000256" key="4">
    <source>
        <dbReference type="ARBA" id="ARBA00022679"/>
    </source>
</evidence>
<feature type="transmembrane region" description="Helical" evidence="5">
    <location>
        <begin position="264"/>
        <end position="283"/>
    </location>
</feature>
<evidence type="ECO:0000313" key="8">
    <source>
        <dbReference type="Proteomes" id="UP001226720"/>
    </source>
</evidence>
<accession>A0ABU0JZA1</accession>
<comment type="caution">
    <text evidence="7">The sequence shown here is derived from an EMBL/GenBank/DDBJ whole genome shotgun (WGS) entry which is preliminary data.</text>
</comment>
<dbReference type="Pfam" id="PF00535">
    <property type="entry name" value="Glycos_transf_2"/>
    <property type="match status" value="1"/>
</dbReference>
<comment type="similarity">
    <text evidence="2">Belongs to the glycosyltransferase 2 family.</text>
</comment>
<gene>
    <name evidence="7" type="ORF">QO000_001402</name>
</gene>
<evidence type="ECO:0000256" key="5">
    <source>
        <dbReference type="SAM" id="Phobius"/>
    </source>
</evidence>
<dbReference type="InterPro" id="IPR001173">
    <property type="entry name" value="Glyco_trans_2-like"/>
</dbReference>
<dbReference type="Gene3D" id="3.90.550.10">
    <property type="entry name" value="Spore Coat Polysaccharide Biosynthesis Protein SpsA, Chain A"/>
    <property type="match status" value="1"/>
</dbReference>
<evidence type="ECO:0000259" key="6">
    <source>
        <dbReference type="Pfam" id="PF00535"/>
    </source>
</evidence>
<keyword evidence="5" id="KW-0812">Transmembrane</keyword>
<reference evidence="7" key="1">
    <citation type="submission" date="2023-07" db="EMBL/GenBank/DDBJ databases">
        <title>Genomic Encyclopedia of Type Strains, Phase IV (KMG-IV): sequencing the most valuable type-strain genomes for metagenomic binning, comparative biology and taxonomic classification.</title>
        <authorList>
            <person name="Goeker M."/>
        </authorList>
    </citation>
    <scope>NUCLEOTIDE SEQUENCE [LARGE SCALE GENOMIC DNA]</scope>
    <source>
        <strain evidence="7">JSM 076093</strain>
    </source>
</reference>
<dbReference type="PANTHER" id="PTHR43179:SF12">
    <property type="entry name" value="GALACTOFURANOSYLTRANSFERASE GLFT2"/>
    <property type="match status" value="1"/>
</dbReference>
<comment type="pathway">
    <text evidence="1">Cell wall biogenesis; cell wall polysaccharide biosynthesis.</text>
</comment>
<protein>
    <submittedName>
        <fullName evidence="7">GT2 family glycosyltransferase</fullName>
    </submittedName>
</protein>
<organism evidence="7 8">
    <name type="scientific">Guptibacillus hwajinpoensis</name>
    <dbReference type="NCBI Taxonomy" id="208199"/>
    <lineage>
        <taxon>Bacteria</taxon>
        <taxon>Bacillati</taxon>
        <taxon>Bacillota</taxon>
        <taxon>Bacilli</taxon>
        <taxon>Bacillales</taxon>
        <taxon>Guptibacillaceae</taxon>
        <taxon>Guptibacillus</taxon>
    </lineage>
</organism>
<evidence type="ECO:0000256" key="2">
    <source>
        <dbReference type="ARBA" id="ARBA00006739"/>
    </source>
</evidence>
<evidence type="ECO:0000256" key="3">
    <source>
        <dbReference type="ARBA" id="ARBA00022676"/>
    </source>
</evidence>
<proteinExistence type="inferred from homology"/>
<evidence type="ECO:0000313" key="7">
    <source>
        <dbReference type="EMBL" id="MDQ0482433.1"/>
    </source>
</evidence>
<keyword evidence="3" id="KW-0328">Glycosyltransferase</keyword>
<keyword evidence="8" id="KW-1185">Reference proteome</keyword>
<dbReference type="SUPFAM" id="SSF53448">
    <property type="entry name" value="Nucleotide-diphospho-sugar transferases"/>
    <property type="match status" value="1"/>
</dbReference>
<dbReference type="GeneID" id="301325455"/>
<keyword evidence="4" id="KW-0808">Transferase</keyword>
<dbReference type="Proteomes" id="UP001226720">
    <property type="component" value="Unassembled WGS sequence"/>
</dbReference>